<dbReference type="InterPro" id="IPR036591">
    <property type="entry name" value="YggU-like_sf"/>
</dbReference>
<protein>
    <submittedName>
        <fullName evidence="2">Uncharacterized protein</fullName>
    </submittedName>
</protein>
<dbReference type="InParanoid" id="W3WLW2"/>
<proteinExistence type="inferred from homology"/>
<dbReference type="NCBIfam" id="TIGR00251">
    <property type="entry name" value="DUF167 family protein"/>
    <property type="match status" value="1"/>
</dbReference>
<accession>W3WLW2</accession>
<dbReference type="OMA" id="TIYIHCH"/>
<dbReference type="GeneID" id="19279745"/>
<evidence type="ECO:0000256" key="1">
    <source>
        <dbReference type="ARBA" id="ARBA00010364"/>
    </source>
</evidence>
<dbReference type="KEGG" id="pfy:PFICI_14732"/>
<dbReference type="OrthoDB" id="244097at2759"/>
<dbReference type="STRING" id="1229662.W3WLW2"/>
<dbReference type="HOGENOM" id="CLU_130694_1_0_1"/>
<dbReference type="Gene3D" id="3.30.1200.10">
    <property type="entry name" value="YggU-like"/>
    <property type="match status" value="1"/>
</dbReference>
<dbReference type="GO" id="GO:0005737">
    <property type="term" value="C:cytoplasm"/>
    <property type="evidence" value="ECO:0007669"/>
    <property type="project" value="TreeGrafter"/>
</dbReference>
<name>W3WLW2_PESFW</name>
<dbReference type="RefSeq" id="XP_007841504.1">
    <property type="nucleotide sequence ID" value="XM_007843313.1"/>
</dbReference>
<dbReference type="HAMAP" id="MF_00634">
    <property type="entry name" value="UPF0235"/>
    <property type="match status" value="1"/>
</dbReference>
<dbReference type="PANTHER" id="PTHR13420">
    <property type="entry name" value="UPF0235 PROTEIN C15ORF40"/>
    <property type="match status" value="1"/>
</dbReference>
<dbReference type="eggNOG" id="KOG3276">
    <property type="taxonomic scope" value="Eukaryota"/>
</dbReference>
<dbReference type="Proteomes" id="UP000030651">
    <property type="component" value="Unassembled WGS sequence"/>
</dbReference>
<dbReference type="SUPFAM" id="SSF69786">
    <property type="entry name" value="YggU-like"/>
    <property type="match status" value="1"/>
</dbReference>
<dbReference type="InterPro" id="IPR003746">
    <property type="entry name" value="DUF167"/>
</dbReference>
<dbReference type="AlphaFoldDB" id="W3WLW2"/>
<evidence type="ECO:0000313" key="3">
    <source>
        <dbReference type="Proteomes" id="UP000030651"/>
    </source>
</evidence>
<dbReference type="EMBL" id="KI912121">
    <property type="protein sequence ID" value="ETS73786.1"/>
    <property type="molecule type" value="Genomic_DNA"/>
</dbReference>
<reference evidence="3" key="1">
    <citation type="journal article" date="2015" name="BMC Genomics">
        <title>Genomic and transcriptomic analysis of the endophytic fungus Pestalotiopsis fici reveals its lifestyle and high potential for synthesis of natural products.</title>
        <authorList>
            <person name="Wang X."/>
            <person name="Zhang X."/>
            <person name="Liu L."/>
            <person name="Xiang M."/>
            <person name="Wang W."/>
            <person name="Sun X."/>
            <person name="Che Y."/>
            <person name="Guo L."/>
            <person name="Liu G."/>
            <person name="Guo L."/>
            <person name="Wang C."/>
            <person name="Yin W.B."/>
            <person name="Stadler M."/>
            <person name="Zhang X."/>
            <person name="Liu X."/>
        </authorList>
    </citation>
    <scope>NUCLEOTIDE SEQUENCE [LARGE SCALE GENOMIC DNA]</scope>
    <source>
        <strain evidence="3">W106-1 / CGMCC3.15140</strain>
    </source>
</reference>
<comment type="similarity">
    <text evidence="1">Belongs to the UPF0235 family.</text>
</comment>
<gene>
    <name evidence="2" type="ORF">PFICI_14732</name>
</gene>
<dbReference type="Pfam" id="PF02594">
    <property type="entry name" value="DUF167"/>
    <property type="match status" value="1"/>
</dbReference>
<evidence type="ECO:0000313" key="2">
    <source>
        <dbReference type="EMBL" id="ETS73786.1"/>
    </source>
</evidence>
<sequence>MITLTKISKTKPLGAIHIHCRVKPGVNKNREGVSAVTDDAVELNVAAPPRDGEANKAVIKVMSEALNVAKSDLSITAGHKSRDKTIEINPSVLGVKPGQSEDQWSSIVRDRLVKHIGD</sequence>
<keyword evidence="3" id="KW-1185">Reference proteome</keyword>
<dbReference type="SMART" id="SM01152">
    <property type="entry name" value="DUF167"/>
    <property type="match status" value="1"/>
</dbReference>
<dbReference type="PANTHER" id="PTHR13420:SF7">
    <property type="entry name" value="UPF0235 PROTEIN C15ORF40"/>
    <property type="match status" value="1"/>
</dbReference>
<organism evidence="2 3">
    <name type="scientific">Pestalotiopsis fici (strain W106-1 / CGMCC3.15140)</name>
    <dbReference type="NCBI Taxonomy" id="1229662"/>
    <lineage>
        <taxon>Eukaryota</taxon>
        <taxon>Fungi</taxon>
        <taxon>Dikarya</taxon>
        <taxon>Ascomycota</taxon>
        <taxon>Pezizomycotina</taxon>
        <taxon>Sordariomycetes</taxon>
        <taxon>Xylariomycetidae</taxon>
        <taxon>Amphisphaeriales</taxon>
        <taxon>Sporocadaceae</taxon>
        <taxon>Pestalotiopsis</taxon>
    </lineage>
</organism>